<sequence length="248" mass="27846">MWFAEPERFQVDLLAAMVAKVTGAELHLALAPQAVWRPDDADVAFRRAADAALARFHVPTRDEPTFADLAHLLTTPAEARFGWLSDTTRGVNISTLVAADQRFGVVAVRDGQEISIRTFQRDRLSKVLADVLPQDVPKSPEPSLTVLRSEVRGARQAELNGTRPSRAVMRADYLASLEPYFIAELHAEVRDHTGQPRHPRFPLRVYDNAEGRWTVQAKPHYDDQLLHFAPATATDVADRLDELRRELN</sequence>
<comment type="similarity">
    <text evidence="2">Belongs to the EspG family.</text>
</comment>
<organism evidence="5 6">
    <name type="scientific">Amycolatopsis methanolica 239</name>
    <dbReference type="NCBI Taxonomy" id="1068978"/>
    <lineage>
        <taxon>Bacteria</taxon>
        <taxon>Bacillati</taxon>
        <taxon>Actinomycetota</taxon>
        <taxon>Actinomycetes</taxon>
        <taxon>Pseudonocardiales</taxon>
        <taxon>Pseudonocardiaceae</taxon>
        <taxon>Amycolatopsis</taxon>
        <taxon>Amycolatopsis methanolica group</taxon>
    </lineage>
</organism>
<dbReference type="RefSeq" id="WP_017985114.1">
    <property type="nucleotide sequence ID" value="NZ_AQUL01000001.1"/>
</dbReference>
<keyword evidence="6" id="KW-1185">Reference proteome</keyword>
<dbReference type="KEGG" id="amq:AMETH_6189"/>
<proteinExistence type="inferred from homology"/>
<evidence type="ECO:0000256" key="3">
    <source>
        <dbReference type="ARBA" id="ARBA00022490"/>
    </source>
</evidence>
<dbReference type="Pfam" id="PF14011">
    <property type="entry name" value="ESX-1_EspG"/>
    <property type="match status" value="1"/>
</dbReference>
<protein>
    <recommendedName>
        <fullName evidence="7">ESX secretion-associated protein EspG</fullName>
    </recommendedName>
</protein>
<evidence type="ECO:0008006" key="7">
    <source>
        <dbReference type="Google" id="ProtNLM"/>
    </source>
</evidence>
<name>A0A076N4R5_AMYME</name>
<accession>A0A076N4R5</accession>
<keyword evidence="4" id="KW-0143">Chaperone</keyword>
<dbReference type="EMBL" id="CP009110">
    <property type="protein sequence ID" value="AIJ26281.1"/>
    <property type="molecule type" value="Genomic_DNA"/>
</dbReference>
<reference evidence="5 6" key="1">
    <citation type="submission" date="2014-07" db="EMBL/GenBank/DDBJ databases">
        <title>Whole Genome Sequence of the Amycolatopsis methanolica 239.</title>
        <authorList>
            <person name="Tang B."/>
        </authorList>
    </citation>
    <scope>NUCLEOTIDE SEQUENCE [LARGE SCALE GENOMIC DNA]</scope>
    <source>
        <strain evidence="5 6">239</strain>
    </source>
</reference>
<dbReference type="Proteomes" id="UP000062973">
    <property type="component" value="Chromosome"/>
</dbReference>
<dbReference type="PATRIC" id="fig|1068978.7.peg.6649"/>
<dbReference type="HOGENOM" id="CLU_088487_1_1_11"/>
<dbReference type="InterPro" id="IPR025734">
    <property type="entry name" value="EspG"/>
</dbReference>
<evidence type="ECO:0000256" key="1">
    <source>
        <dbReference type="ARBA" id="ARBA00004496"/>
    </source>
</evidence>
<evidence type="ECO:0000256" key="2">
    <source>
        <dbReference type="ARBA" id="ARBA00006411"/>
    </source>
</evidence>
<evidence type="ECO:0000313" key="5">
    <source>
        <dbReference type="EMBL" id="AIJ26281.1"/>
    </source>
</evidence>
<evidence type="ECO:0000313" key="6">
    <source>
        <dbReference type="Proteomes" id="UP000062973"/>
    </source>
</evidence>
<dbReference type="AlphaFoldDB" id="A0A076N4R5"/>
<gene>
    <name evidence="5" type="ORF">AMETH_6189</name>
</gene>
<dbReference type="STRING" id="1068978.AMETH_6189"/>
<comment type="subcellular location">
    <subcellularLocation>
        <location evidence="1">Cytoplasm</location>
    </subcellularLocation>
</comment>
<keyword evidence="3" id="KW-0963">Cytoplasm</keyword>
<evidence type="ECO:0000256" key="4">
    <source>
        <dbReference type="ARBA" id="ARBA00023186"/>
    </source>
</evidence>
<dbReference type="OrthoDB" id="3619674at2"/>